<dbReference type="Proteomes" id="UP000244450">
    <property type="component" value="Unassembled WGS sequence"/>
</dbReference>
<comment type="caution">
    <text evidence="9">The sequence shown here is derived from an EMBL/GenBank/DDBJ whole genome shotgun (WGS) entry which is preliminary data.</text>
</comment>
<dbReference type="AlphaFoldDB" id="A0A2T7BH41"/>
<evidence type="ECO:0008006" key="11">
    <source>
        <dbReference type="Google" id="ProtNLM"/>
    </source>
</evidence>
<keyword evidence="10" id="KW-1185">Reference proteome</keyword>
<evidence type="ECO:0000313" key="9">
    <source>
        <dbReference type="EMBL" id="PUZ25597.1"/>
    </source>
</evidence>
<keyword evidence="6 8" id="KW-0472">Membrane</keyword>
<sequence>MMLKNRFSLAWLGAQEWLVLLLWFGLSLIVVLKEISIHNINDYLVYKHVFIHVREHQNLYLHYPEYFDVNNYGPFFSLIIAPFTFLPDNIACVVWVLLNCAFLLYAVRQLPLTRLQQNIILLLSSHELMGASSYLQFNTAVAACIILSFSLILKGRDFWAAFFIMIGAFVKIYGIVGCAFFFFSRHRLKFIAGLLFWAVTFFVLPMIIASPAFIVQCYKDWFNALRVKTAQNDQFEQGIVLQNISAMGLIRRVFHLKAFNDLLVFMPGVILFCSQYIWLKYKDDRRYQFYILCSVLLFTVLFSSSSESPTYIIAFPALCIWYVLQYPGKVNNIFFIIAFLLAQFAQSDVFTPWFRTHIAVPYAIKALPSLVMWCVIVWQVHARQFLKLAPVTA</sequence>
<feature type="transmembrane region" description="Helical" evidence="8">
    <location>
        <begin position="190"/>
        <end position="214"/>
    </location>
</feature>
<dbReference type="EMBL" id="QCYK01000002">
    <property type="protein sequence ID" value="PUZ25597.1"/>
    <property type="molecule type" value="Genomic_DNA"/>
</dbReference>
<organism evidence="9 10">
    <name type="scientific">Chitinophaga parva</name>
    <dbReference type="NCBI Taxonomy" id="2169414"/>
    <lineage>
        <taxon>Bacteria</taxon>
        <taxon>Pseudomonadati</taxon>
        <taxon>Bacteroidota</taxon>
        <taxon>Chitinophagia</taxon>
        <taxon>Chitinophagales</taxon>
        <taxon>Chitinophagaceae</taxon>
        <taxon>Chitinophaga</taxon>
    </lineage>
</organism>
<evidence type="ECO:0000256" key="1">
    <source>
        <dbReference type="ARBA" id="ARBA00004651"/>
    </source>
</evidence>
<keyword evidence="3" id="KW-0808">Transferase</keyword>
<name>A0A2T7BH41_9BACT</name>
<feature type="transmembrane region" description="Helical" evidence="8">
    <location>
        <begin position="158"/>
        <end position="183"/>
    </location>
</feature>
<keyword evidence="5 8" id="KW-1133">Transmembrane helix</keyword>
<evidence type="ECO:0000313" key="10">
    <source>
        <dbReference type="Proteomes" id="UP000244450"/>
    </source>
</evidence>
<keyword evidence="2" id="KW-1003">Cell membrane</keyword>
<dbReference type="GO" id="GO:0016758">
    <property type="term" value="F:hexosyltransferase activity"/>
    <property type="evidence" value="ECO:0007669"/>
    <property type="project" value="InterPro"/>
</dbReference>
<evidence type="ECO:0000256" key="4">
    <source>
        <dbReference type="ARBA" id="ARBA00022692"/>
    </source>
</evidence>
<feature type="transmembrane region" description="Helical" evidence="8">
    <location>
        <begin position="333"/>
        <end position="354"/>
    </location>
</feature>
<feature type="transmembrane region" description="Helical" evidence="8">
    <location>
        <begin position="262"/>
        <end position="279"/>
    </location>
</feature>
<dbReference type="InterPro" id="IPR018584">
    <property type="entry name" value="GT87"/>
</dbReference>
<feature type="transmembrane region" description="Helical" evidence="8">
    <location>
        <begin position="286"/>
        <end position="303"/>
    </location>
</feature>
<feature type="transmembrane region" description="Helical" evidence="8">
    <location>
        <begin position="75"/>
        <end position="107"/>
    </location>
</feature>
<evidence type="ECO:0000256" key="5">
    <source>
        <dbReference type="ARBA" id="ARBA00022989"/>
    </source>
</evidence>
<evidence type="ECO:0000256" key="7">
    <source>
        <dbReference type="ARBA" id="ARBA00024033"/>
    </source>
</evidence>
<proteinExistence type="inferred from homology"/>
<protein>
    <recommendedName>
        <fullName evidence="11">DUF2029 domain-containing protein</fullName>
    </recommendedName>
</protein>
<feature type="transmembrane region" description="Helical" evidence="8">
    <location>
        <begin position="360"/>
        <end position="378"/>
    </location>
</feature>
<evidence type="ECO:0000256" key="8">
    <source>
        <dbReference type="SAM" id="Phobius"/>
    </source>
</evidence>
<reference evidence="9 10" key="1">
    <citation type="submission" date="2018-04" db="EMBL/GenBank/DDBJ databases">
        <title>Chitinophaga fuyangensis sp. nov., isolated from soil in a chemical factory.</title>
        <authorList>
            <person name="Chen K."/>
        </authorList>
    </citation>
    <scope>NUCLEOTIDE SEQUENCE [LARGE SCALE GENOMIC DNA]</scope>
    <source>
        <strain evidence="9 10">LY-1</strain>
    </source>
</reference>
<comment type="subcellular location">
    <subcellularLocation>
        <location evidence="1">Cell membrane</location>
        <topology evidence="1">Multi-pass membrane protein</topology>
    </subcellularLocation>
</comment>
<evidence type="ECO:0000256" key="3">
    <source>
        <dbReference type="ARBA" id="ARBA00022679"/>
    </source>
</evidence>
<keyword evidence="4 8" id="KW-0812">Transmembrane</keyword>
<dbReference type="GO" id="GO:0005886">
    <property type="term" value="C:plasma membrane"/>
    <property type="evidence" value="ECO:0007669"/>
    <property type="project" value="UniProtKB-SubCell"/>
</dbReference>
<dbReference type="OrthoDB" id="1070018at2"/>
<dbReference type="Pfam" id="PF09594">
    <property type="entry name" value="GT87"/>
    <property type="match status" value="1"/>
</dbReference>
<dbReference type="RefSeq" id="WP_108687437.1">
    <property type="nucleotide sequence ID" value="NZ_QCYK01000002.1"/>
</dbReference>
<accession>A0A2T7BH41</accession>
<feature type="transmembrane region" description="Helical" evidence="8">
    <location>
        <begin position="128"/>
        <end position="152"/>
    </location>
</feature>
<evidence type="ECO:0000256" key="6">
    <source>
        <dbReference type="ARBA" id="ARBA00023136"/>
    </source>
</evidence>
<gene>
    <name evidence="9" type="ORF">DCC81_15080</name>
</gene>
<evidence type="ECO:0000256" key="2">
    <source>
        <dbReference type="ARBA" id="ARBA00022475"/>
    </source>
</evidence>
<comment type="similarity">
    <text evidence="7">Belongs to the glycosyltransferase 87 family.</text>
</comment>